<dbReference type="PANTHER" id="PTHR45875">
    <property type="entry name" value="METHYLTRANSFERASE N6AMT1"/>
    <property type="match status" value="1"/>
</dbReference>
<dbReference type="Pfam" id="PF25004">
    <property type="entry name" value="DUF7782"/>
    <property type="match status" value="1"/>
</dbReference>
<keyword evidence="3" id="KW-0808">Transferase</keyword>
<evidence type="ECO:0000313" key="9">
    <source>
        <dbReference type="Proteomes" id="UP001501821"/>
    </source>
</evidence>
<feature type="domain" description="DUF7782" evidence="7">
    <location>
        <begin position="391"/>
        <end position="485"/>
    </location>
</feature>
<dbReference type="PROSITE" id="PS00092">
    <property type="entry name" value="N6_MTASE"/>
    <property type="match status" value="1"/>
</dbReference>
<feature type="domain" description="Methyltransferase small" evidence="5">
    <location>
        <begin position="143"/>
        <end position="276"/>
    </location>
</feature>
<dbReference type="Pfam" id="PF23186">
    <property type="entry name" value="DUF7059"/>
    <property type="match status" value="1"/>
</dbReference>
<dbReference type="RefSeq" id="WP_344775440.1">
    <property type="nucleotide sequence ID" value="NZ_BAABAH010000007.1"/>
</dbReference>
<evidence type="ECO:0000256" key="2">
    <source>
        <dbReference type="ARBA" id="ARBA00022603"/>
    </source>
</evidence>
<dbReference type="PANTHER" id="PTHR45875:SF1">
    <property type="entry name" value="METHYLTRANSFERASE N6AMT1"/>
    <property type="match status" value="1"/>
</dbReference>
<dbReference type="InterPro" id="IPR056684">
    <property type="entry name" value="DUF7782"/>
</dbReference>
<dbReference type="GO" id="GO:0032259">
    <property type="term" value="P:methylation"/>
    <property type="evidence" value="ECO:0007669"/>
    <property type="project" value="UniProtKB-KW"/>
</dbReference>
<dbReference type="GO" id="GO:0008168">
    <property type="term" value="F:methyltransferase activity"/>
    <property type="evidence" value="ECO:0007669"/>
    <property type="project" value="UniProtKB-KW"/>
</dbReference>
<dbReference type="InterPro" id="IPR007848">
    <property type="entry name" value="Small_mtfrase_dom"/>
</dbReference>
<organism evidence="8 9">
    <name type="scientific">Nocardioides panacisoli</name>
    <dbReference type="NCBI Taxonomy" id="627624"/>
    <lineage>
        <taxon>Bacteria</taxon>
        <taxon>Bacillati</taxon>
        <taxon>Actinomycetota</taxon>
        <taxon>Actinomycetes</taxon>
        <taxon>Propionibacteriales</taxon>
        <taxon>Nocardioidaceae</taxon>
        <taxon>Nocardioides</taxon>
    </lineage>
</organism>
<sequence length="496" mass="53185">MTPDLAAPLRDALLEADFTFDAVGDLLGEVAHAALMRNETTPAGRRAEAEPGPLATLVRLFLLQRTVTADEADAALPGLVDRLTTAGMLVRSVGEVAARLDCRPYGTDHGLDLWVVSDLTPGLDGGPQRVATDHVLGISAASTSLAQLTLRQEVGTSLDLGTGCGVQALHLAEHSDRVVATDVNQRALAVARFNAALNGVADRVDVRDGSFFAPVAGERFDLIATNPPFVISPATGERLVYRDSGLPGDRVVEHIVRTAPDHLTDGGWCQVLANWVIAADRSWDERLADWLPDECDAFVVQREVLDPAAYVELWLKDSGHHGAPDYFQRYDTWLSWLEEQRVAGVGFGWINLRRTGTADGVRELLEWPYDVEQPIAPAIAGWADAAATAVEPGTRLVVREDVRQETVGAVGAEDPATIVLRQQRGLRRARQVDTVAAALVGACDGELAVGQILAAVAQLLELDPAATTADRMAEVTELVREGFLVAAPAPRAQLRA</sequence>
<keyword evidence="4" id="KW-0949">S-adenosyl-L-methionine</keyword>
<dbReference type="Pfam" id="PF05175">
    <property type="entry name" value="MTS"/>
    <property type="match status" value="1"/>
</dbReference>
<evidence type="ECO:0000313" key="8">
    <source>
        <dbReference type="EMBL" id="GAA3820550.1"/>
    </source>
</evidence>
<evidence type="ECO:0000259" key="5">
    <source>
        <dbReference type="Pfam" id="PF05175"/>
    </source>
</evidence>
<comment type="caution">
    <text evidence="8">The sequence shown here is derived from an EMBL/GenBank/DDBJ whole genome shotgun (WGS) entry which is preliminary data.</text>
</comment>
<dbReference type="EMBL" id="BAABAH010000007">
    <property type="protein sequence ID" value="GAA3820550.1"/>
    <property type="molecule type" value="Genomic_DNA"/>
</dbReference>
<keyword evidence="2 8" id="KW-0489">Methyltransferase</keyword>
<evidence type="ECO:0000256" key="1">
    <source>
        <dbReference type="ARBA" id="ARBA00006149"/>
    </source>
</evidence>
<dbReference type="InterPro" id="IPR055487">
    <property type="entry name" value="DUF7059"/>
</dbReference>
<dbReference type="Proteomes" id="UP001501821">
    <property type="component" value="Unassembled WGS sequence"/>
</dbReference>
<evidence type="ECO:0000256" key="4">
    <source>
        <dbReference type="ARBA" id="ARBA00022691"/>
    </source>
</evidence>
<name>A0ABP7IKE0_9ACTN</name>
<protein>
    <submittedName>
        <fullName evidence="8">Class I SAM-dependent methyltransferase</fullName>
    </submittedName>
</protein>
<dbReference type="InterPro" id="IPR029063">
    <property type="entry name" value="SAM-dependent_MTases_sf"/>
</dbReference>
<evidence type="ECO:0000256" key="3">
    <source>
        <dbReference type="ARBA" id="ARBA00022679"/>
    </source>
</evidence>
<keyword evidence="9" id="KW-1185">Reference proteome</keyword>
<dbReference type="CDD" id="cd02440">
    <property type="entry name" value="AdoMet_MTases"/>
    <property type="match status" value="1"/>
</dbReference>
<gene>
    <name evidence="8" type="ORF">GCM10022242_22780</name>
</gene>
<dbReference type="SUPFAM" id="SSF53335">
    <property type="entry name" value="S-adenosyl-L-methionine-dependent methyltransferases"/>
    <property type="match status" value="1"/>
</dbReference>
<proteinExistence type="inferred from homology"/>
<evidence type="ECO:0000259" key="7">
    <source>
        <dbReference type="Pfam" id="PF25004"/>
    </source>
</evidence>
<accession>A0ABP7IKE0</accession>
<dbReference type="InterPro" id="IPR002052">
    <property type="entry name" value="DNA_methylase_N6_adenine_CS"/>
</dbReference>
<feature type="domain" description="DUF7059" evidence="6">
    <location>
        <begin position="15"/>
        <end position="98"/>
    </location>
</feature>
<dbReference type="Gene3D" id="3.40.50.150">
    <property type="entry name" value="Vaccinia Virus protein VP39"/>
    <property type="match status" value="1"/>
</dbReference>
<evidence type="ECO:0000259" key="6">
    <source>
        <dbReference type="Pfam" id="PF23186"/>
    </source>
</evidence>
<reference evidence="9" key="1">
    <citation type="journal article" date="2019" name="Int. J. Syst. Evol. Microbiol.">
        <title>The Global Catalogue of Microorganisms (GCM) 10K type strain sequencing project: providing services to taxonomists for standard genome sequencing and annotation.</title>
        <authorList>
            <consortium name="The Broad Institute Genomics Platform"/>
            <consortium name="The Broad Institute Genome Sequencing Center for Infectious Disease"/>
            <person name="Wu L."/>
            <person name="Ma J."/>
        </authorList>
    </citation>
    <scope>NUCLEOTIDE SEQUENCE [LARGE SCALE GENOMIC DNA]</scope>
    <source>
        <strain evidence="9">JCM 16953</strain>
    </source>
</reference>
<dbReference type="InterPro" id="IPR052190">
    <property type="entry name" value="Euk-Arch_PrmC-MTase"/>
</dbReference>
<comment type="similarity">
    <text evidence="1">Belongs to the eukaryotic/archaeal PrmC-related family.</text>
</comment>